<dbReference type="AlphaFoldDB" id="A0A0B6YJS7"/>
<evidence type="ECO:0000313" key="1">
    <source>
        <dbReference type="EMBL" id="CEK56448.1"/>
    </source>
</evidence>
<dbReference type="EMBL" id="HACG01009583">
    <property type="protein sequence ID" value="CEK56448.1"/>
    <property type="molecule type" value="Transcribed_RNA"/>
</dbReference>
<reference evidence="1" key="1">
    <citation type="submission" date="2014-12" db="EMBL/GenBank/DDBJ databases">
        <title>Insight into the proteome of Arion vulgaris.</title>
        <authorList>
            <person name="Aradska J."/>
            <person name="Bulat T."/>
            <person name="Smidak R."/>
            <person name="Sarate P."/>
            <person name="Gangsoo J."/>
            <person name="Sialana F."/>
            <person name="Bilban M."/>
            <person name="Lubec G."/>
        </authorList>
    </citation>
    <scope>NUCLEOTIDE SEQUENCE</scope>
    <source>
        <tissue evidence="1">Skin</tissue>
    </source>
</reference>
<accession>A0A0B6YJS7</accession>
<protein>
    <submittedName>
        <fullName evidence="1">Uncharacterized protein</fullName>
    </submittedName>
</protein>
<proteinExistence type="predicted"/>
<name>A0A0B6YJS7_9EUPU</name>
<sequence length="92" mass="10823">MFLRILTANTESIDSIITADFYQESGLLEDLKRNLFFPAFDQFCSLRFTVRLINLISKFTFEVILHLLSDFNLKMFIESRCFTYLPYTTDSA</sequence>
<gene>
    <name evidence="1" type="primary">ORF27676</name>
</gene>
<organism evidence="1">
    <name type="scientific">Arion vulgaris</name>
    <dbReference type="NCBI Taxonomy" id="1028688"/>
    <lineage>
        <taxon>Eukaryota</taxon>
        <taxon>Metazoa</taxon>
        <taxon>Spiralia</taxon>
        <taxon>Lophotrochozoa</taxon>
        <taxon>Mollusca</taxon>
        <taxon>Gastropoda</taxon>
        <taxon>Heterobranchia</taxon>
        <taxon>Euthyneura</taxon>
        <taxon>Panpulmonata</taxon>
        <taxon>Eupulmonata</taxon>
        <taxon>Stylommatophora</taxon>
        <taxon>Helicina</taxon>
        <taxon>Arionoidea</taxon>
        <taxon>Arionidae</taxon>
        <taxon>Arion</taxon>
    </lineage>
</organism>
<feature type="non-terminal residue" evidence="1">
    <location>
        <position position="92"/>
    </location>
</feature>